<dbReference type="InterPro" id="IPR013767">
    <property type="entry name" value="PAS_fold"/>
</dbReference>
<dbReference type="InterPro" id="IPR003661">
    <property type="entry name" value="HisK_dim/P_dom"/>
</dbReference>
<feature type="modified residue" description="4-aspartylphosphate" evidence="9">
    <location>
        <position position="643"/>
    </location>
</feature>
<evidence type="ECO:0000259" key="10">
    <source>
        <dbReference type="PROSITE" id="PS50109"/>
    </source>
</evidence>
<dbReference type="Pfam" id="PF00512">
    <property type="entry name" value="HisKA"/>
    <property type="match status" value="1"/>
</dbReference>
<comment type="caution">
    <text evidence="9">Lacks conserved residue(s) required for the propagation of feature annotation.</text>
</comment>
<dbReference type="Gene3D" id="1.10.287.130">
    <property type="match status" value="1"/>
</dbReference>
<protein>
    <recommendedName>
        <fullName evidence="2">histidine kinase</fullName>
        <ecNumber evidence="2">2.7.13.3</ecNumber>
    </recommendedName>
</protein>
<dbReference type="SUPFAM" id="SSF55785">
    <property type="entry name" value="PYP-like sensor domain (PAS domain)"/>
    <property type="match status" value="1"/>
</dbReference>
<dbReference type="InterPro" id="IPR011006">
    <property type="entry name" value="CheY-like_superfamily"/>
</dbReference>
<comment type="caution">
    <text evidence="13">The sequence shown here is derived from an EMBL/GenBank/DDBJ whole genome shotgun (WGS) entry which is preliminary data.</text>
</comment>
<dbReference type="SUPFAM" id="SSF47384">
    <property type="entry name" value="Homodimeric domain of signal transducing histidine kinase"/>
    <property type="match status" value="1"/>
</dbReference>
<dbReference type="EC" id="2.7.13.3" evidence="2"/>
<dbReference type="SMART" id="SM00091">
    <property type="entry name" value="PAS"/>
    <property type="match status" value="1"/>
</dbReference>
<evidence type="ECO:0000256" key="6">
    <source>
        <dbReference type="ARBA" id="ARBA00022777"/>
    </source>
</evidence>
<dbReference type="SUPFAM" id="SSF52172">
    <property type="entry name" value="CheY-like"/>
    <property type="match status" value="2"/>
</dbReference>
<dbReference type="InterPro" id="IPR004358">
    <property type="entry name" value="Sig_transdc_His_kin-like_C"/>
</dbReference>
<dbReference type="Gene3D" id="3.30.450.20">
    <property type="entry name" value="PAS domain"/>
    <property type="match status" value="1"/>
</dbReference>
<evidence type="ECO:0000256" key="5">
    <source>
        <dbReference type="ARBA" id="ARBA00022741"/>
    </source>
</evidence>
<dbReference type="InterPro" id="IPR036097">
    <property type="entry name" value="HisK_dim/P_sf"/>
</dbReference>
<dbReference type="GO" id="GO:0005524">
    <property type="term" value="F:ATP binding"/>
    <property type="evidence" value="ECO:0007669"/>
    <property type="project" value="UniProtKB-KW"/>
</dbReference>
<dbReference type="PROSITE" id="PS50109">
    <property type="entry name" value="HIS_KIN"/>
    <property type="match status" value="1"/>
</dbReference>
<evidence type="ECO:0000313" key="14">
    <source>
        <dbReference type="Proteomes" id="UP000438699"/>
    </source>
</evidence>
<dbReference type="CDD" id="cd17546">
    <property type="entry name" value="REC_hyHK_CKI1_RcsC-like"/>
    <property type="match status" value="1"/>
</dbReference>
<keyword evidence="7" id="KW-0067">ATP-binding</keyword>
<reference evidence="13 14" key="1">
    <citation type="journal article" date="2017" name="Int. J. Syst. Evol. Microbiol.">
        <title>Desulfovibrio senegalensis sp. nov., a mesophilic sulfate reducer isolated from marine sediment.</title>
        <authorList>
            <person name="Thioye A."/>
            <person name="Gam Z.B.A."/>
            <person name="Mbengue M."/>
            <person name="Cayol J.L."/>
            <person name="Joseph-Bartoli M."/>
            <person name="Toure-Kane C."/>
            <person name="Labat M."/>
        </authorList>
    </citation>
    <scope>NUCLEOTIDE SEQUENCE [LARGE SCALE GENOMIC DNA]</scope>
    <source>
        <strain evidence="13 14">DSM 101509</strain>
    </source>
</reference>
<dbReference type="Pfam" id="PF00989">
    <property type="entry name" value="PAS"/>
    <property type="match status" value="1"/>
</dbReference>
<evidence type="ECO:0000256" key="3">
    <source>
        <dbReference type="ARBA" id="ARBA00022553"/>
    </source>
</evidence>
<dbReference type="Proteomes" id="UP000438699">
    <property type="component" value="Unassembled WGS sequence"/>
</dbReference>
<keyword evidence="6" id="KW-0418">Kinase</keyword>
<organism evidence="13 14">
    <name type="scientific">Pseudodesulfovibrio senegalensis</name>
    <dbReference type="NCBI Taxonomy" id="1721087"/>
    <lineage>
        <taxon>Bacteria</taxon>
        <taxon>Pseudomonadati</taxon>
        <taxon>Thermodesulfobacteriota</taxon>
        <taxon>Desulfovibrionia</taxon>
        <taxon>Desulfovibrionales</taxon>
        <taxon>Desulfovibrionaceae</taxon>
    </lineage>
</organism>
<evidence type="ECO:0000313" key="13">
    <source>
        <dbReference type="EMBL" id="KAB1441834.1"/>
    </source>
</evidence>
<keyword evidence="8" id="KW-0902">Two-component regulatory system</keyword>
<sequence>MDEHSSGFRILAIDPDTEMLTQYRDILCFERGDASALEALIADSAGASGHHTQEAAEGSEQMVFQVSCHRDAREALREAAMAIGREEPFAVALINMRQQGSDGVEAAARLRSVDPNVEIVMLSSSGDVPLAELNRRVPPPEKLLYLQKPFRSQELRQLANSLCHKWRMQLQLFEFNERLTHIVDSRTAELNHANQRLMRDIAKRASVLRQLEASEERYRLLFDKDITANFVADGDGLILNCNKAFADMFGFAEPSSVEGENLFDVWDSLGSGMNLREQLERTGRLRNHETSFRGSSGRVHLLATVDGVMGEGGLEEIRGYFVDITERMELEEQLRLAQKMEALGTLAGGIAHDFNNILGVIMGYAEIVHSSAEPDSTLERRVTEIMRAGERARDLVTQILNFSRQGPQERQPMTLIPLVKEALKLLRSSIPANVEINVNTGAEDDRIMADPTQMHQIILNLCTNAAHAMREHGGRLDVEVADADETDRMFIPGDVGRPEWFVRLRVTDTGHGMDAETMDRVFDPFFTTKELGEGTGMGLSMVHGIVRKHEGHVHVHSEPGQGAIFSVYLPRTPDLARPEAAALPQLVFTRGRILFVDDEKALVDIGRDMLESFGFEVVTRTSSIEALEAFRHRAHDFDLVITDQTMPNMTGLELSREILRVRPDQPIILCTGFSEAVSYDRLRDAGIGDFIMKPILKHELMESLGRMLGRDDDSDLIG</sequence>
<dbReference type="SMART" id="SM00387">
    <property type="entry name" value="HATPase_c"/>
    <property type="match status" value="1"/>
</dbReference>
<evidence type="ECO:0000256" key="2">
    <source>
        <dbReference type="ARBA" id="ARBA00012438"/>
    </source>
</evidence>
<name>A0A6N6N1Q8_9BACT</name>
<comment type="catalytic activity">
    <reaction evidence="1">
        <text>ATP + protein L-histidine = ADP + protein N-phospho-L-histidine.</text>
        <dbReference type="EC" id="2.7.13.3"/>
    </reaction>
</comment>
<dbReference type="PANTHER" id="PTHR43065">
    <property type="entry name" value="SENSOR HISTIDINE KINASE"/>
    <property type="match status" value="1"/>
</dbReference>
<gene>
    <name evidence="13" type="ORF">F8A88_09620</name>
</gene>
<evidence type="ECO:0000256" key="4">
    <source>
        <dbReference type="ARBA" id="ARBA00022679"/>
    </source>
</evidence>
<feature type="domain" description="Response regulatory" evidence="11">
    <location>
        <begin position="592"/>
        <end position="708"/>
    </location>
</feature>
<dbReference type="EMBL" id="WAIE01000003">
    <property type="protein sequence ID" value="KAB1441834.1"/>
    <property type="molecule type" value="Genomic_DNA"/>
</dbReference>
<dbReference type="SMART" id="SM00388">
    <property type="entry name" value="HisKA"/>
    <property type="match status" value="1"/>
</dbReference>
<dbReference type="InterPro" id="IPR000014">
    <property type="entry name" value="PAS"/>
</dbReference>
<keyword evidence="5" id="KW-0547">Nucleotide-binding</keyword>
<dbReference type="InterPro" id="IPR003594">
    <property type="entry name" value="HATPase_dom"/>
</dbReference>
<dbReference type="Pfam" id="PF00072">
    <property type="entry name" value="Response_reg"/>
    <property type="match status" value="1"/>
</dbReference>
<dbReference type="PRINTS" id="PR00344">
    <property type="entry name" value="BCTRLSENSOR"/>
</dbReference>
<evidence type="ECO:0000259" key="12">
    <source>
        <dbReference type="PROSITE" id="PS50112"/>
    </source>
</evidence>
<dbReference type="Gene3D" id="3.40.50.2300">
    <property type="match status" value="2"/>
</dbReference>
<evidence type="ECO:0000259" key="11">
    <source>
        <dbReference type="PROSITE" id="PS50110"/>
    </source>
</evidence>
<dbReference type="PANTHER" id="PTHR43065:SF42">
    <property type="entry name" value="TWO-COMPONENT SENSOR PPRA"/>
    <property type="match status" value="1"/>
</dbReference>
<proteinExistence type="predicted"/>
<dbReference type="InterPro" id="IPR001789">
    <property type="entry name" value="Sig_transdc_resp-reg_receiver"/>
</dbReference>
<dbReference type="RefSeq" id="WP_151150926.1">
    <property type="nucleotide sequence ID" value="NZ_WAIE01000003.1"/>
</dbReference>
<accession>A0A6N6N1Q8</accession>
<dbReference type="PROSITE" id="PS50110">
    <property type="entry name" value="RESPONSE_REGULATORY"/>
    <property type="match status" value="2"/>
</dbReference>
<feature type="domain" description="Histidine kinase" evidence="10">
    <location>
        <begin position="349"/>
        <end position="573"/>
    </location>
</feature>
<dbReference type="InterPro" id="IPR005467">
    <property type="entry name" value="His_kinase_dom"/>
</dbReference>
<dbReference type="SMART" id="SM00448">
    <property type="entry name" value="REC"/>
    <property type="match status" value="2"/>
</dbReference>
<dbReference type="InterPro" id="IPR036890">
    <property type="entry name" value="HATPase_C_sf"/>
</dbReference>
<evidence type="ECO:0000256" key="8">
    <source>
        <dbReference type="ARBA" id="ARBA00023012"/>
    </source>
</evidence>
<keyword evidence="4" id="KW-0808">Transferase</keyword>
<dbReference type="NCBIfam" id="TIGR00229">
    <property type="entry name" value="sensory_box"/>
    <property type="match status" value="1"/>
</dbReference>
<keyword evidence="3 9" id="KW-0597">Phosphoprotein</keyword>
<evidence type="ECO:0000256" key="1">
    <source>
        <dbReference type="ARBA" id="ARBA00000085"/>
    </source>
</evidence>
<dbReference type="InterPro" id="IPR035965">
    <property type="entry name" value="PAS-like_dom_sf"/>
</dbReference>
<dbReference type="GO" id="GO:0000155">
    <property type="term" value="F:phosphorelay sensor kinase activity"/>
    <property type="evidence" value="ECO:0007669"/>
    <property type="project" value="InterPro"/>
</dbReference>
<dbReference type="SUPFAM" id="SSF55874">
    <property type="entry name" value="ATPase domain of HSP90 chaperone/DNA topoisomerase II/histidine kinase"/>
    <property type="match status" value="1"/>
</dbReference>
<dbReference type="AlphaFoldDB" id="A0A6N6N1Q8"/>
<evidence type="ECO:0000256" key="7">
    <source>
        <dbReference type="ARBA" id="ARBA00022840"/>
    </source>
</evidence>
<dbReference type="GO" id="GO:0006355">
    <property type="term" value="P:regulation of DNA-templated transcription"/>
    <property type="evidence" value="ECO:0007669"/>
    <property type="project" value="InterPro"/>
</dbReference>
<dbReference type="Pfam" id="PF02518">
    <property type="entry name" value="HATPase_c"/>
    <property type="match status" value="1"/>
</dbReference>
<feature type="domain" description="Response regulatory" evidence="11">
    <location>
        <begin position="38"/>
        <end position="163"/>
    </location>
</feature>
<dbReference type="Gene3D" id="3.30.565.10">
    <property type="entry name" value="Histidine kinase-like ATPase, C-terminal domain"/>
    <property type="match status" value="1"/>
</dbReference>
<dbReference type="OrthoDB" id="9813024at2"/>
<keyword evidence="14" id="KW-1185">Reference proteome</keyword>
<evidence type="ECO:0000256" key="9">
    <source>
        <dbReference type="PROSITE-ProRule" id="PRU00169"/>
    </source>
</evidence>
<dbReference type="PROSITE" id="PS50112">
    <property type="entry name" value="PAS"/>
    <property type="match status" value="1"/>
</dbReference>
<feature type="domain" description="PAS" evidence="12">
    <location>
        <begin position="214"/>
        <end position="265"/>
    </location>
</feature>
<dbReference type="CDD" id="cd00130">
    <property type="entry name" value="PAS"/>
    <property type="match status" value="1"/>
</dbReference>
<dbReference type="CDD" id="cd00082">
    <property type="entry name" value="HisKA"/>
    <property type="match status" value="1"/>
</dbReference>